<dbReference type="HOGENOM" id="CLU_2458987_0_0_1"/>
<accession>K3YNX3</accession>
<keyword evidence="3" id="KW-1185">Reference proteome</keyword>
<proteinExistence type="predicted"/>
<name>K3YNX3_SETIT</name>
<dbReference type="Proteomes" id="UP000004995">
    <property type="component" value="Unassembled WGS sequence"/>
</dbReference>
<dbReference type="Gramene" id="KQL00794">
    <property type="protein sequence ID" value="KQL00794"/>
    <property type="gene ID" value="SETIT_015965mg"/>
</dbReference>
<dbReference type="EMBL" id="AGNK02003564">
    <property type="status" value="NOT_ANNOTATED_CDS"/>
    <property type="molecule type" value="Genomic_DNA"/>
</dbReference>
<dbReference type="InParanoid" id="K3YNX3"/>
<reference evidence="2" key="2">
    <citation type="submission" date="2018-08" db="UniProtKB">
        <authorList>
            <consortium name="EnsemblPlants"/>
        </authorList>
    </citation>
    <scope>IDENTIFICATION</scope>
    <source>
        <strain evidence="2">Yugu1</strain>
    </source>
</reference>
<organism evidence="2 3">
    <name type="scientific">Setaria italica</name>
    <name type="common">Foxtail millet</name>
    <name type="synonym">Panicum italicum</name>
    <dbReference type="NCBI Taxonomy" id="4555"/>
    <lineage>
        <taxon>Eukaryota</taxon>
        <taxon>Viridiplantae</taxon>
        <taxon>Streptophyta</taxon>
        <taxon>Embryophyta</taxon>
        <taxon>Tracheophyta</taxon>
        <taxon>Spermatophyta</taxon>
        <taxon>Magnoliopsida</taxon>
        <taxon>Liliopsida</taxon>
        <taxon>Poales</taxon>
        <taxon>Poaceae</taxon>
        <taxon>PACMAD clade</taxon>
        <taxon>Panicoideae</taxon>
        <taxon>Panicodae</taxon>
        <taxon>Paniceae</taxon>
        <taxon>Cenchrinae</taxon>
        <taxon>Setaria</taxon>
    </lineage>
</organism>
<evidence type="ECO:0000313" key="3">
    <source>
        <dbReference type="Proteomes" id="UP000004995"/>
    </source>
</evidence>
<reference evidence="3" key="1">
    <citation type="journal article" date="2012" name="Nat. Biotechnol.">
        <title>Reference genome sequence of the model plant Setaria.</title>
        <authorList>
            <person name="Bennetzen J.L."/>
            <person name="Schmutz J."/>
            <person name="Wang H."/>
            <person name="Percifield R."/>
            <person name="Hawkins J."/>
            <person name="Pontaroli A.C."/>
            <person name="Estep M."/>
            <person name="Feng L."/>
            <person name="Vaughn J.N."/>
            <person name="Grimwood J."/>
            <person name="Jenkins J."/>
            <person name="Barry K."/>
            <person name="Lindquist E."/>
            <person name="Hellsten U."/>
            <person name="Deshpande S."/>
            <person name="Wang X."/>
            <person name="Wu X."/>
            <person name="Mitros T."/>
            <person name="Triplett J."/>
            <person name="Yang X."/>
            <person name="Ye C.Y."/>
            <person name="Mauro-Herrera M."/>
            <person name="Wang L."/>
            <person name="Li P."/>
            <person name="Sharma M."/>
            <person name="Sharma R."/>
            <person name="Ronald P.C."/>
            <person name="Panaud O."/>
            <person name="Kellogg E.A."/>
            <person name="Brutnell T.P."/>
            <person name="Doust A.N."/>
            <person name="Tuskan G.A."/>
            <person name="Rokhsar D."/>
            <person name="Devos K.M."/>
        </authorList>
    </citation>
    <scope>NUCLEOTIDE SEQUENCE [LARGE SCALE GENOMIC DNA]</scope>
    <source>
        <strain evidence="3">cv. Yugu1</strain>
    </source>
</reference>
<dbReference type="EnsemblPlants" id="KQL00794">
    <property type="protein sequence ID" value="KQL00794"/>
    <property type="gene ID" value="SETIT_015965mg"/>
</dbReference>
<feature type="compositionally biased region" description="Low complexity" evidence="1">
    <location>
        <begin position="19"/>
        <end position="34"/>
    </location>
</feature>
<feature type="region of interest" description="Disordered" evidence="1">
    <location>
        <begin position="1"/>
        <end position="34"/>
    </location>
</feature>
<evidence type="ECO:0000313" key="2">
    <source>
        <dbReference type="EnsemblPlants" id="KQL00794"/>
    </source>
</evidence>
<sequence length="89" mass="9371">MKGMSAKVSTKIRTRLDLSESPSSTGLPTGTTSTSALGFSLRIFSGPPRRSSLPPPATSCCAQSAPVPLACTQQLHPFIINMATNSHKR</sequence>
<dbReference type="AlphaFoldDB" id="K3YNX3"/>
<protein>
    <submittedName>
        <fullName evidence="2">Uncharacterized protein</fullName>
    </submittedName>
</protein>
<evidence type="ECO:0000256" key="1">
    <source>
        <dbReference type="SAM" id="MobiDB-lite"/>
    </source>
</evidence>